<evidence type="ECO:0000313" key="2">
    <source>
        <dbReference type="EMBL" id="PEN17155.1"/>
    </source>
</evidence>
<keyword evidence="3" id="KW-1185">Reference proteome</keyword>
<accession>A0A2A8D847</accession>
<sequence length="119" mass="13053">MTTKQTVLNYYSAIHAENWQDYISDKLAYGFNSAEQNLGKQDYLQGAGNFFNSTTNVELAHLVVEGDKAAVIARYTAKSPAGATQIFEVPEFLTVRDGKIIASSIYLDGAAFMAFIKGE</sequence>
<dbReference type="EMBL" id="PDEV01000001">
    <property type="protein sequence ID" value="PEN17155.1"/>
    <property type="molecule type" value="Genomic_DNA"/>
</dbReference>
<evidence type="ECO:0000259" key="1">
    <source>
        <dbReference type="Pfam" id="PF12680"/>
    </source>
</evidence>
<name>A0A2A8D847_9MICC</name>
<evidence type="ECO:0000313" key="3">
    <source>
        <dbReference type="Proteomes" id="UP000219947"/>
    </source>
</evidence>
<dbReference type="Proteomes" id="UP000219947">
    <property type="component" value="Unassembled WGS sequence"/>
</dbReference>
<dbReference type="InterPro" id="IPR032710">
    <property type="entry name" value="NTF2-like_dom_sf"/>
</dbReference>
<dbReference type="AlphaFoldDB" id="A0A2A8D847"/>
<dbReference type="InterPro" id="IPR037401">
    <property type="entry name" value="SnoaL-like"/>
</dbReference>
<protein>
    <recommendedName>
        <fullName evidence="1">SnoaL-like domain-containing protein</fullName>
    </recommendedName>
</protein>
<comment type="caution">
    <text evidence="2">The sequence shown here is derived from an EMBL/GenBank/DDBJ whole genome shotgun (WGS) entry which is preliminary data.</text>
</comment>
<reference evidence="2" key="1">
    <citation type="submission" date="2017-10" db="EMBL/GenBank/DDBJ databases">
        <title>Kefir isolates.</title>
        <authorList>
            <person name="Kim Y."/>
            <person name="Blasche S."/>
        </authorList>
    </citation>
    <scope>NUCLEOTIDE SEQUENCE [LARGE SCALE GENOMIC DNA]</scope>
    <source>
        <strain evidence="2">OG2-2</strain>
    </source>
</reference>
<dbReference type="Gene3D" id="3.10.450.50">
    <property type="match status" value="1"/>
</dbReference>
<gene>
    <name evidence="2" type="ORF">CRM92_03825</name>
</gene>
<organism evidence="2 3">
    <name type="scientific">Rothia dentocariosa</name>
    <dbReference type="NCBI Taxonomy" id="2047"/>
    <lineage>
        <taxon>Bacteria</taxon>
        <taxon>Bacillati</taxon>
        <taxon>Actinomycetota</taxon>
        <taxon>Actinomycetes</taxon>
        <taxon>Micrococcales</taxon>
        <taxon>Micrococcaceae</taxon>
        <taxon>Rothia</taxon>
    </lineage>
</organism>
<dbReference type="SUPFAM" id="SSF54427">
    <property type="entry name" value="NTF2-like"/>
    <property type="match status" value="1"/>
</dbReference>
<dbReference type="RefSeq" id="WP_098042417.1">
    <property type="nucleotide sequence ID" value="NZ_CAKARO010000116.1"/>
</dbReference>
<dbReference type="Pfam" id="PF12680">
    <property type="entry name" value="SnoaL_2"/>
    <property type="match status" value="1"/>
</dbReference>
<proteinExistence type="predicted"/>
<feature type="domain" description="SnoaL-like" evidence="1">
    <location>
        <begin position="17"/>
        <end position="101"/>
    </location>
</feature>